<protein>
    <recommendedName>
        <fullName evidence="5">O-methyltransferase C-terminal domain-containing protein</fullName>
    </recommendedName>
</protein>
<dbReference type="EMBL" id="NHZQ01000447">
    <property type="protein sequence ID" value="PSK34015.1"/>
    <property type="molecule type" value="Genomic_DNA"/>
</dbReference>
<accession>A0A2P7YDJ6</accession>
<dbReference type="InterPro" id="IPR001077">
    <property type="entry name" value="COMT_C"/>
</dbReference>
<dbReference type="Gene3D" id="3.40.50.150">
    <property type="entry name" value="Vaccinia Virus protein VP39"/>
    <property type="match status" value="1"/>
</dbReference>
<dbReference type="SUPFAM" id="SSF53335">
    <property type="entry name" value="S-adenosyl-L-methionine-dependent methyltransferases"/>
    <property type="match status" value="1"/>
</dbReference>
<gene>
    <name evidence="6" type="ORF">B9Z65_8341</name>
</gene>
<evidence type="ECO:0000259" key="5">
    <source>
        <dbReference type="Pfam" id="PF00891"/>
    </source>
</evidence>
<dbReference type="Pfam" id="PF00891">
    <property type="entry name" value="Methyltransf_2"/>
    <property type="match status" value="1"/>
</dbReference>
<evidence type="ECO:0000256" key="4">
    <source>
        <dbReference type="PIRSR" id="PIRSR005739-1"/>
    </source>
</evidence>
<reference evidence="6 7" key="1">
    <citation type="submission" date="2017-05" db="EMBL/GenBank/DDBJ databases">
        <title>Draft genome sequence of Elsinoe australis.</title>
        <authorList>
            <person name="Cheng Q."/>
        </authorList>
    </citation>
    <scope>NUCLEOTIDE SEQUENCE [LARGE SCALE GENOMIC DNA]</scope>
    <source>
        <strain evidence="6 7">NL1</strain>
    </source>
</reference>
<dbReference type="InterPro" id="IPR016461">
    <property type="entry name" value="COMT-like"/>
</dbReference>
<dbReference type="PANTHER" id="PTHR43712:SF11">
    <property type="entry name" value="O-METHYLTRANSFERASE (AFU_ORTHOLOGUE AFUA_2G17820)-RELATED"/>
    <property type="match status" value="1"/>
</dbReference>
<evidence type="ECO:0000256" key="3">
    <source>
        <dbReference type="ARBA" id="ARBA00022691"/>
    </source>
</evidence>
<dbReference type="InterPro" id="IPR029063">
    <property type="entry name" value="SAM-dependent_MTases_sf"/>
</dbReference>
<evidence type="ECO:0000256" key="1">
    <source>
        <dbReference type="ARBA" id="ARBA00022603"/>
    </source>
</evidence>
<dbReference type="GO" id="GO:0032259">
    <property type="term" value="P:methylation"/>
    <property type="evidence" value="ECO:0007669"/>
    <property type="project" value="UniProtKB-KW"/>
</dbReference>
<dbReference type="Gene3D" id="1.10.10.10">
    <property type="entry name" value="Winged helix-like DNA-binding domain superfamily/Winged helix DNA-binding domain"/>
    <property type="match status" value="1"/>
</dbReference>
<dbReference type="GO" id="GO:0008171">
    <property type="term" value="F:O-methyltransferase activity"/>
    <property type="evidence" value="ECO:0007669"/>
    <property type="project" value="InterPro"/>
</dbReference>
<dbReference type="PIRSF" id="PIRSF005739">
    <property type="entry name" value="O-mtase"/>
    <property type="match status" value="1"/>
</dbReference>
<evidence type="ECO:0000313" key="7">
    <source>
        <dbReference type="Proteomes" id="UP000243723"/>
    </source>
</evidence>
<feature type="domain" description="O-methyltransferase C-terminal" evidence="5">
    <location>
        <begin position="95"/>
        <end position="300"/>
    </location>
</feature>
<keyword evidence="2" id="KW-0808">Transferase</keyword>
<evidence type="ECO:0000256" key="2">
    <source>
        <dbReference type="ARBA" id="ARBA00022679"/>
    </source>
</evidence>
<dbReference type="PANTHER" id="PTHR43712">
    <property type="entry name" value="PUTATIVE (AFU_ORTHOLOGUE AFUA_4G14580)-RELATED"/>
    <property type="match status" value="1"/>
</dbReference>
<keyword evidence="7" id="KW-1185">Reference proteome</keyword>
<dbReference type="InterPro" id="IPR036388">
    <property type="entry name" value="WH-like_DNA-bd_sf"/>
</dbReference>
<organism evidence="6 7">
    <name type="scientific">Elsinoe australis</name>
    <dbReference type="NCBI Taxonomy" id="40998"/>
    <lineage>
        <taxon>Eukaryota</taxon>
        <taxon>Fungi</taxon>
        <taxon>Dikarya</taxon>
        <taxon>Ascomycota</taxon>
        <taxon>Pezizomycotina</taxon>
        <taxon>Dothideomycetes</taxon>
        <taxon>Dothideomycetidae</taxon>
        <taxon>Myriangiales</taxon>
        <taxon>Elsinoaceae</taxon>
        <taxon>Elsinoe</taxon>
    </lineage>
</organism>
<dbReference type="Proteomes" id="UP000243723">
    <property type="component" value="Unassembled WGS sequence"/>
</dbReference>
<feature type="active site" description="Proton acceptor" evidence="4">
    <location>
        <position position="231"/>
    </location>
</feature>
<dbReference type="OrthoDB" id="2410195at2759"/>
<evidence type="ECO:0000313" key="6">
    <source>
        <dbReference type="EMBL" id="PSK34015.1"/>
    </source>
</evidence>
<keyword evidence="3" id="KW-0949">S-adenosyl-L-methionine</keyword>
<keyword evidence="1" id="KW-0489">Methyltransferase</keyword>
<proteinExistence type="predicted"/>
<name>A0A2P7YDJ6_9PEZI</name>
<dbReference type="PROSITE" id="PS51683">
    <property type="entry name" value="SAM_OMT_II"/>
    <property type="match status" value="1"/>
</dbReference>
<sequence length="328" mass="37262">MIDYEKVSISAQELAASSNSEELLVVRVMRVLVAEGYAANEGARRYTSTALSAALTDPAIEACVVHSFDVTARVQSFLPEYFQQQGYHSPVHPKNGPFQYAFGTDLSFFEFLHSQPKRAQTFNTYMTGNRSNRQHWLDWFPFHENVLRTWEERNDSKEMLLVDMGGGKGHDLKRLLEKYPEAKGRLVLEDLPGALQDFEDHGCSITTYAHNIFTPQPVKGAAVYYTHFLLHDFPDQMCIEMLRQTDQAMGTHSCILLNEIMLPETDCPSFFAAADITMMSNLSALARSKDQWKTLVHAAGLVIRKIWMSPDLRDWEVVIEIGRRSSDS</sequence>
<comment type="caution">
    <text evidence="6">The sequence shown here is derived from an EMBL/GenBank/DDBJ whole genome shotgun (WGS) entry which is preliminary data.</text>
</comment>
<dbReference type="AlphaFoldDB" id="A0A2P7YDJ6"/>